<keyword evidence="2" id="KW-1185">Reference proteome</keyword>
<dbReference type="Proteomes" id="UP000298061">
    <property type="component" value="Unassembled WGS sequence"/>
</dbReference>
<protein>
    <submittedName>
        <fullName evidence="1">Uncharacterized protein</fullName>
    </submittedName>
</protein>
<sequence>MSTRSGGLPILPALQDGHADLSAFVFRAHDAQRVSAGSRETAPEPRCCRRAACPHVNHAALESKDSTPTSNLMMTPCEGTATGDLVARHRGFAPSMLLTSALDPMRSSLRRPLASLRCLQEQYHLPQYFALAALENALTPNLTMTPALTHPRQVFSATKYRLYLDSLNARMAVRKKEATAASALRPNSTSYSSTHQLICASRARGGAWYRNSNGSAVIQKCRW</sequence>
<comment type="caution">
    <text evidence="1">The sequence shown here is derived from an EMBL/GenBank/DDBJ whole genome shotgun (WGS) entry which is preliminary data.</text>
</comment>
<reference evidence="1 2" key="1">
    <citation type="submission" date="2019-02" db="EMBL/GenBank/DDBJ databases">
        <title>Genome sequencing of the rare red list fungi Hericium alpestre (H. flagellum).</title>
        <authorList>
            <person name="Buettner E."/>
            <person name="Kellner H."/>
        </authorList>
    </citation>
    <scope>NUCLEOTIDE SEQUENCE [LARGE SCALE GENOMIC DNA]</scope>
    <source>
        <strain evidence="1 2">DSM 108284</strain>
    </source>
</reference>
<accession>A0A4Z0A1B0</accession>
<gene>
    <name evidence="1" type="ORF">EWM64_g3538</name>
</gene>
<name>A0A4Z0A1B0_9AGAM</name>
<evidence type="ECO:0000313" key="2">
    <source>
        <dbReference type="Proteomes" id="UP000298061"/>
    </source>
</evidence>
<dbReference type="EMBL" id="SFCI01000334">
    <property type="protein sequence ID" value="TFY80475.1"/>
    <property type="molecule type" value="Genomic_DNA"/>
</dbReference>
<organism evidence="1 2">
    <name type="scientific">Hericium alpestre</name>
    <dbReference type="NCBI Taxonomy" id="135208"/>
    <lineage>
        <taxon>Eukaryota</taxon>
        <taxon>Fungi</taxon>
        <taxon>Dikarya</taxon>
        <taxon>Basidiomycota</taxon>
        <taxon>Agaricomycotina</taxon>
        <taxon>Agaricomycetes</taxon>
        <taxon>Russulales</taxon>
        <taxon>Hericiaceae</taxon>
        <taxon>Hericium</taxon>
    </lineage>
</organism>
<evidence type="ECO:0000313" key="1">
    <source>
        <dbReference type="EMBL" id="TFY80475.1"/>
    </source>
</evidence>
<proteinExistence type="predicted"/>
<dbReference type="AlphaFoldDB" id="A0A4Z0A1B0"/>